<dbReference type="InterPro" id="IPR019758">
    <property type="entry name" value="Pept_S26A_signal_pept_1_CS"/>
</dbReference>
<feature type="transmembrane region" description="Helical" evidence="7">
    <location>
        <begin position="23"/>
        <end position="46"/>
    </location>
</feature>
<dbReference type="Proteomes" id="UP000824125">
    <property type="component" value="Unassembled WGS sequence"/>
</dbReference>
<evidence type="ECO:0000259" key="8">
    <source>
        <dbReference type="Pfam" id="PF10502"/>
    </source>
</evidence>
<dbReference type="PROSITE" id="PS00760">
    <property type="entry name" value="SPASE_I_2"/>
    <property type="match status" value="1"/>
</dbReference>
<dbReference type="PANTHER" id="PTHR43390">
    <property type="entry name" value="SIGNAL PEPTIDASE I"/>
    <property type="match status" value="1"/>
</dbReference>
<dbReference type="NCBIfam" id="TIGR02227">
    <property type="entry name" value="sigpep_I_bact"/>
    <property type="match status" value="1"/>
</dbReference>
<keyword evidence="7" id="KW-0645">Protease</keyword>
<keyword evidence="7" id="KW-0472">Membrane</keyword>
<evidence type="ECO:0000256" key="5">
    <source>
        <dbReference type="ARBA" id="ARBA00022801"/>
    </source>
</evidence>
<dbReference type="PROSITE" id="PS00761">
    <property type="entry name" value="SPASE_I_3"/>
    <property type="match status" value="1"/>
</dbReference>
<evidence type="ECO:0000256" key="6">
    <source>
        <dbReference type="PIRSR" id="PIRSR600223-1"/>
    </source>
</evidence>
<dbReference type="AlphaFoldDB" id="A0A9D1SMU5"/>
<comment type="similarity">
    <text evidence="3 7">Belongs to the peptidase S26 family.</text>
</comment>
<evidence type="ECO:0000256" key="7">
    <source>
        <dbReference type="RuleBase" id="RU362042"/>
    </source>
</evidence>
<dbReference type="InterPro" id="IPR019757">
    <property type="entry name" value="Pept_S26A_signal_pept_1_Lys-AS"/>
</dbReference>
<dbReference type="Gene3D" id="2.10.109.10">
    <property type="entry name" value="Umud Fragment, subunit A"/>
    <property type="match status" value="1"/>
</dbReference>
<sequence length="192" mass="22298">MQVEQLEQKKKHVKKKRNSFKDVVDFCVPIVIAVVIAMLLKMFVFANAVVPTGSMLNTIQLGDRVIASKLTYRFDDPQRYDIAIFYYPDDESMIYVKRIVGLPGETLWVEDGKVFVQTTDGQTLQLDDSFVTVEEPTGDYGPYEIPEDCYFMMGDNRNDSKDSRFWENKYVARDKIIGKVLFRYYPSINKIE</sequence>
<feature type="active site" evidence="6">
    <location>
        <position position="97"/>
    </location>
</feature>
<reference evidence="9" key="2">
    <citation type="journal article" date="2021" name="PeerJ">
        <title>Extensive microbial diversity within the chicken gut microbiome revealed by metagenomics and culture.</title>
        <authorList>
            <person name="Gilroy R."/>
            <person name="Ravi A."/>
            <person name="Getino M."/>
            <person name="Pursley I."/>
            <person name="Horton D.L."/>
            <person name="Alikhan N.F."/>
            <person name="Baker D."/>
            <person name="Gharbi K."/>
            <person name="Hall N."/>
            <person name="Watson M."/>
            <person name="Adriaenssens E.M."/>
            <person name="Foster-Nyarko E."/>
            <person name="Jarju S."/>
            <person name="Secka A."/>
            <person name="Antonio M."/>
            <person name="Oren A."/>
            <person name="Chaudhuri R.R."/>
            <person name="La Ragione R."/>
            <person name="Hildebrand F."/>
            <person name="Pallen M.J."/>
        </authorList>
    </citation>
    <scope>NUCLEOTIDE SEQUENCE</scope>
    <source>
        <strain evidence="9">CHK176-6737</strain>
    </source>
</reference>
<evidence type="ECO:0000256" key="2">
    <source>
        <dbReference type="ARBA" id="ARBA00004401"/>
    </source>
</evidence>
<evidence type="ECO:0000256" key="1">
    <source>
        <dbReference type="ARBA" id="ARBA00000677"/>
    </source>
</evidence>
<dbReference type="EMBL" id="DVNM01000012">
    <property type="protein sequence ID" value="HIU68777.1"/>
    <property type="molecule type" value="Genomic_DNA"/>
</dbReference>
<dbReference type="GO" id="GO:0004252">
    <property type="term" value="F:serine-type endopeptidase activity"/>
    <property type="evidence" value="ECO:0007669"/>
    <property type="project" value="InterPro"/>
</dbReference>
<dbReference type="EC" id="3.4.21.89" evidence="4 7"/>
<keyword evidence="7" id="KW-1133">Transmembrane helix</keyword>
<evidence type="ECO:0000313" key="10">
    <source>
        <dbReference type="Proteomes" id="UP000824125"/>
    </source>
</evidence>
<dbReference type="GO" id="GO:0005886">
    <property type="term" value="C:plasma membrane"/>
    <property type="evidence" value="ECO:0007669"/>
    <property type="project" value="UniProtKB-SubCell"/>
</dbReference>
<comment type="caution">
    <text evidence="9">The sequence shown here is derived from an EMBL/GenBank/DDBJ whole genome shotgun (WGS) entry which is preliminary data.</text>
</comment>
<evidence type="ECO:0000313" key="9">
    <source>
        <dbReference type="EMBL" id="HIU68777.1"/>
    </source>
</evidence>
<keyword evidence="7" id="KW-0812">Transmembrane</keyword>
<proteinExistence type="inferred from homology"/>
<evidence type="ECO:0000256" key="4">
    <source>
        <dbReference type="ARBA" id="ARBA00013208"/>
    </source>
</evidence>
<keyword evidence="5 7" id="KW-0378">Hydrolase</keyword>
<organism evidence="9 10">
    <name type="scientific">Candidatus Scybalenecus merdavium</name>
    <dbReference type="NCBI Taxonomy" id="2840939"/>
    <lineage>
        <taxon>Bacteria</taxon>
        <taxon>Bacillati</taxon>
        <taxon>Bacillota</taxon>
        <taxon>Clostridia</taxon>
        <taxon>Eubacteriales</taxon>
        <taxon>Oscillospiraceae</taxon>
        <taxon>Oscillospiraceae incertae sedis</taxon>
        <taxon>Candidatus Scybalenecus</taxon>
    </lineage>
</organism>
<dbReference type="GO" id="GO:0006465">
    <property type="term" value="P:signal peptide processing"/>
    <property type="evidence" value="ECO:0007669"/>
    <property type="project" value="InterPro"/>
</dbReference>
<gene>
    <name evidence="9" type="primary">lepB</name>
    <name evidence="9" type="ORF">IAD23_02315</name>
</gene>
<dbReference type="PANTHER" id="PTHR43390:SF1">
    <property type="entry name" value="CHLOROPLAST PROCESSING PEPTIDASE"/>
    <property type="match status" value="1"/>
</dbReference>
<accession>A0A9D1SMU5</accession>
<dbReference type="InterPro" id="IPR019533">
    <property type="entry name" value="Peptidase_S26"/>
</dbReference>
<reference evidence="9" key="1">
    <citation type="submission" date="2020-10" db="EMBL/GenBank/DDBJ databases">
        <authorList>
            <person name="Gilroy R."/>
        </authorList>
    </citation>
    <scope>NUCLEOTIDE SEQUENCE</scope>
    <source>
        <strain evidence="9">CHK176-6737</strain>
    </source>
</reference>
<dbReference type="Pfam" id="PF10502">
    <property type="entry name" value="Peptidase_S26"/>
    <property type="match status" value="1"/>
</dbReference>
<dbReference type="CDD" id="cd06530">
    <property type="entry name" value="S26_SPase_I"/>
    <property type="match status" value="1"/>
</dbReference>
<feature type="active site" evidence="6">
    <location>
        <position position="54"/>
    </location>
</feature>
<dbReference type="InterPro" id="IPR000223">
    <property type="entry name" value="Pept_S26A_signal_pept_1"/>
</dbReference>
<dbReference type="GO" id="GO:0009003">
    <property type="term" value="F:signal peptidase activity"/>
    <property type="evidence" value="ECO:0007669"/>
    <property type="project" value="UniProtKB-EC"/>
</dbReference>
<feature type="domain" description="Peptidase S26" evidence="8">
    <location>
        <begin position="25"/>
        <end position="185"/>
    </location>
</feature>
<protein>
    <recommendedName>
        <fullName evidence="4 7">Signal peptidase I</fullName>
        <ecNumber evidence="4 7">3.4.21.89</ecNumber>
    </recommendedName>
</protein>
<evidence type="ECO:0000256" key="3">
    <source>
        <dbReference type="ARBA" id="ARBA00009370"/>
    </source>
</evidence>
<name>A0A9D1SMU5_9FIRM</name>
<comment type="subcellular location">
    <subcellularLocation>
        <location evidence="2">Cell membrane</location>
        <topology evidence="2">Single-pass type II membrane protein</topology>
    </subcellularLocation>
    <subcellularLocation>
        <location evidence="7">Membrane</location>
        <topology evidence="7">Single-pass type II membrane protein</topology>
    </subcellularLocation>
</comment>
<dbReference type="InterPro" id="IPR036286">
    <property type="entry name" value="LexA/Signal_pep-like_sf"/>
</dbReference>
<dbReference type="PRINTS" id="PR00727">
    <property type="entry name" value="LEADERPTASE"/>
</dbReference>
<comment type="catalytic activity">
    <reaction evidence="1 7">
        <text>Cleavage of hydrophobic, N-terminal signal or leader sequences from secreted and periplasmic proteins.</text>
        <dbReference type="EC" id="3.4.21.89"/>
    </reaction>
</comment>
<dbReference type="SUPFAM" id="SSF51306">
    <property type="entry name" value="LexA/Signal peptidase"/>
    <property type="match status" value="1"/>
</dbReference>